<evidence type="ECO:0000256" key="4">
    <source>
        <dbReference type="ARBA" id="ARBA00012869"/>
    </source>
</evidence>
<dbReference type="Gene3D" id="3.40.1500.10">
    <property type="entry name" value="Coproporphyrinogen III oxidase, aerobic"/>
    <property type="match status" value="1"/>
</dbReference>
<evidence type="ECO:0000256" key="2">
    <source>
        <dbReference type="ARBA" id="ARBA00010644"/>
    </source>
</evidence>
<dbReference type="InterPro" id="IPR001260">
    <property type="entry name" value="Coprogen_oxidase_aer"/>
</dbReference>
<dbReference type="SUPFAM" id="SSF102886">
    <property type="entry name" value="Coproporphyrinogen III oxidase"/>
    <property type="match status" value="1"/>
</dbReference>
<dbReference type="PROSITE" id="PS01021">
    <property type="entry name" value="COPROGEN_OXIDASE"/>
    <property type="match status" value="1"/>
</dbReference>
<dbReference type="EMBL" id="CP030032">
    <property type="protein sequence ID" value="AWV89317.1"/>
    <property type="molecule type" value="Genomic_DNA"/>
</dbReference>
<dbReference type="PIRSF" id="PIRSF000166">
    <property type="entry name" value="Coproporphyri_ox"/>
    <property type="match status" value="1"/>
</dbReference>
<dbReference type="PANTHER" id="PTHR10755:SF0">
    <property type="entry name" value="OXYGEN-DEPENDENT COPROPORPHYRINOGEN-III OXIDASE, MITOCHONDRIAL"/>
    <property type="match status" value="1"/>
</dbReference>
<dbReference type="KEGG" id="bsed:DN745_08185"/>
<evidence type="ECO:0000256" key="5">
    <source>
        <dbReference type="ARBA" id="ARBA00023002"/>
    </source>
</evidence>
<comment type="subunit">
    <text evidence="3">Homodimer.</text>
</comment>
<comment type="pathway">
    <text evidence="1">Porphyrin-containing compound metabolism; protoporphyrin-IX biosynthesis; protoporphyrinogen-IX from coproporphyrinogen-III (O2 route): step 1/1.</text>
</comment>
<dbReference type="NCBIfam" id="NF003727">
    <property type="entry name" value="PRK05330.1"/>
    <property type="match status" value="1"/>
</dbReference>
<keyword evidence="5 7" id="KW-0560">Oxidoreductase</keyword>
<keyword evidence="6" id="KW-0627">Porphyrin biosynthesis</keyword>
<evidence type="ECO:0000256" key="1">
    <source>
        <dbReference type="ARBA" id="ARBA00005168"/>
    </source>
</evidence>
<dbReference type="GO" id="GO:0004109">
    <property type="term" value="F:coproporphyrinogen oxidase activity"/>
    <property type="evidence" value="ECO:0007669"/>
    <property type="project" value="UniProtKB-EC"/>
</dbReference>
<dbReference type="InterPro" id="IPR018375">
    <property type="entry name" value="Coprogen_oxidase_CS"/>
</dbReference>
<evidence type="ECO:0000313" key="8">
    <source>
        <dbReference type="Proteomes" id="UP000249799"/>
    </source>
</evidence>
<dbReference type="Proteomes" id="UP000249799">
    <property type="component" value="Chromosome"/>
</dbReference>
<evidence type="ECO:0000256" key="6">
    <source>
        <dbReference type="ARBA" id="ARBA00023244"/>
    </source>
</evidence>
<sequence length="313" mass="35095">MAEENFDIRQKMTDLVFGVQQDIVDAISAVDGSAFADDQWERDGGGGGRTRVLQQGNVFEKAGVGVSVVEGELSPEAAAQMGGGAHIEDLSFWATGVSLVIHPHNPMAPTVHANYRYFERGKCAPGKTRQPGTWWFGGGADLTPAYLFEEDARHFHQVHKDACDAYDPTFYPRYKKWCDEYFYIPHRKEGRGVGGIFFDNLHGPGSIEELFGFVSGCANAFLPAYLPIVERRKDLAYTEAQKRWQQMRRGRYVEFNLVEDRGTKFGLRTGGRTESILMSLPLTARWEYDPKMEEGGDEAALVEVLKSPRNWLG</sequence>
<keyword evidence="8" id="KW-1185">Reference proteome</keyword>
<dbReference type="Pfam" id="PF01218">
    <property type="entry name" value="Coprogen_oxidas"/>
    <property type="match status" value="1"/>
</dbReference>
<dbReference type="AlphaFoldDB" id="A0A2Z4FK13"/>
<evidence type="ECO:0000313" key="7">
    <source>
        <dbReference type="EMBL" id="AWV89317.1"/>
    </source>
</evidence>
<organism evidence="7 8">
    <name type="scientific">Bradymonas sediminis</name>
    <dbReference type="NCBI Taxonomy" id="1548548"/>
    <lineage>
        <taxon>Bacteria</taxon>
        <taxon>Deltaproteobacteria</taxon>
        <taxon>Bradymonadales</taxon>
        <taxon>Bradymonadaceae</taxon>
        <taxon>Bradymonas</taxon>
    </lineage>
</organism>
<evidence type="ECO:0000256" key="3">
    <source>
        <dbReference type="ARBA" id="ARBA00011738"/>
    </source>
</evidence>
<proteinExistence type="inferred from homology"/>
<gene>
    <name evidence="7" type="ORF">DN745_08185</name>
</gene>
<dbReference type="PRINTS" id="PR00073">
    <property type="entry name" value="COPRGNOXDASE"/>
</dbReference>
<accession>A0A2Z4FK13</accession>
<dbReference type="InterPro" id="IPR036406">
    <property type="entry name" value="Coprogen_oxidase_aer_sf"/>
</dbReference>
<protein>
    <recommendedName>
        <fullName evidence="4">coproporphyrinogen oxidase</fullName>
        <ecNumber evidence="4">1.3.3.3</ecNumber>
    </recommendedName>
</protein>
<dbReference type="PANTHER" id="PTHR10755">
    <property type="entry name" value="COPROPORPHYRINOGEN III OXIDASE, MITOCHONDRIAL"/>
    <property type="match status" value="1"/>
</dbReference>
<dbReference type="RefSeq" id="WP_111333726.1">
    <property type="nucleotide sequence ID" value="NZ_CP030032.1"/>
</dbReference>
<dbReference type="OrthoDB" id="9777553at2"/>
<reference evidence="7 8" key="1">
    <citation type="submission" date="2018-06" db="EMBL/GenBank/DDBJ databases">
        <title>Lujinxingia sediminis gen. nov. sp. nov., a new facultative anaerobic member of the class Deltaproteobacteria, and proposal of Lujinxingaceae fam. nov.</title>
        <authorList>
            <person name="Guo L.-Y."/>
            <person name="Li C.-M."/>
            <person name="Wang S."/>
            <person name="Du Z.-J."/>
        </authorList>
    </citation>
    <scope>NUCLEOTIDE SEQUENCE [LARGE SCALE GENOMIC DNA]</scope>
    <source>
        <strain evidence="7 8">FA350</strain>
    </source>
</reference>
<dbReference type="EC" id="1.3.3.3" evidence="4"/>
<comment type="similarity">
    <text evidence="2">Belongs to the aerobic coproporphyrinogen-III oxidase family.</text>
</comment>
<dbReference type="GO" id="GO:0006782">
    <property type="term" value="P:protoporphyrinogen IX biosynthetic process"/>
    <property type="evidence" value="ECO:0007669"/>
    <property type="project" value="TreeGrafter"/>
</dbReference>
<name>A0A2Z4FK13_9DELT</name>
<dbReference type="GO" id="GO:0005737">
    <property type="term" value="C:cytoplasm"/>
    <property type="evidence" value="ECO:0007669"/>
    <property type="project" value="TreeGrafter"/>
</dbReference>